<dbReference type="RefSeq" id="WP_138561676.1">
    <property type="nucleotide sequence ID" value="NZ_CAMAPB010000009.1"/>
</dbReference>
<protein>
    <recommendedName>
        <fullName evidence="3">Orphan protein</fullName>
    </recommendedName>
</protein>
<evidence type="ECO:0000313" key="2">
    <source>
        <dbReference type="Proteomes" id="UP001152447"/>
    </source>
</evidence>
<comment type="caution">
    <text evidence="1">The sequence shown here is derived from an EMBL/GenBank/DDBJ whole genome shotgun (WGS) entry which is preliminary data.</text>
</comment>
<proteinExistence type="predicted"/>
<dbReference type="Proteomes" id="UP001152447">
    <property type="component" value="Unassembled WGS sequence"/>
</dbReference>
<reference evidence="1" key="1">
    <citation type="submission" date="2022-07" db="EMBL/GenBank/DDBJ databases">
        <authorList>
            <person name="Criscuolo A."/>
        </authorList>
    </citation>
    <scope>NUCLEOTIDE SEQUENCE</scope>
    <source>
        <strain evidence="1">CIP103197</strain>
    </source>
</reference>
<keyword evidence="2" id="KW-1185">Reference proteome</keyword>
<accession>A0A9W4QUM3</accession>
<organism evidence="1 2">
    <name type="scientific">Pseudoalteromonas haloplanktis</name>
    <name type="common">Alteromonas haloplanktis</name>
    <dbReference type="NCBI Taxonomy" id="228"/>
    <lineage>
        <taxon>Bacteria</taxon>
        <taxon>Pseudomonadati</taxon>
        <taxon>Pseudomonadota</taxon>
        <taxon>Gammaproteobacteria</taxon>
        <taxon>Alteromonadales</taxon>
        <taxon>Pseudoalteromonadaceae</taxon>
        <taxon>Pseudoalteromonas</taxon>
    </lineage>
</organism>
<gene>
    <name evidence="1" type="ORF">PSEHALCIP103_00906</name>
</gene>
<dbReference type="AlphaFoldDB" id="A0A9W4QUM3"/>
<dbReference type="EMBL" id="CAMAPB010000009">
    <property type="protein sequence ID" value="CAH9053836.1"/>
    <property type="molecule type" value="Genomic_DNA"/>
</dbReference>
<sequence>MSYVVFLALLLLITLLGSYLLIESNRKKTIKAKKKLFNERVASTQSRLKIKLNELLDAKVISAKHLPRIQAVVSNFFVVQPHTDENLNKLESLCDLLINILNEELIKTYKNNNSQAFSDTTQYFIAELPAQGILYNKNFYQEVLPTLILKLKTEDIAQPVDSIDLNDENLPIDEEKKTLIESSLA</sequence>
<evidence type="ECO:0000313" key="1">
    <source>
        <dbReference type="EMBL" id="CAH9053836.1"/>
    </source>
</evidence>
<evidence type="ECO:0008006" key="3">
    <source>
        <dbReference type="Google" id="ProtNLM"/>
    </source>
</evidence>
<name>A0A9W4QUM3_PSEHA</name>